<dbReference type="Proteomes" id="UP000557307">
    <property type="component" value="Unassembled WGS sequence"/>
</dbReference>
<sequence length="171" mass="19093">MYSGNLYETYFRGLAEKLADLGHTEAKPRFWVNHELGSLSELNAALRSNLRVPALVLEVEELDTDGSGTGQKVSLVGGFTVLDKVQSANALSVRDVRHKTKTIARKLVNRMKRDSRAMYNEESTLLLANAIQLGNIKQYPAPLILNEFTGWCVEFEWLVPDDISFGMGDFA</sequence>
<dbReference type="AlphaFoldDB" id="A0A840TJP8"/>
<organism evidence="1 2">
    <name type="scientific">Rhabdobacter roseus</name>
    <dbReference type="NCBI Taxonomy" id="1655419"/>
    <lineage>
        <taxon>Bacteria</taxon>
        <taxon>Pseudomonadati</taxon>
        <taxon>Bacteroidota</taxon>
        <taxon>Cytophagia</taxon>
        <taxon>Cytophagales</taxon>
        <taxon>Cytophagaceae</taxon>
        <taxon>Rhabdobacter</taxon>
    </lineage>
</organism>
<proteinExistence type="predicted"/>
<keyword evidence="2" id="KW-1185">Reference proteome</keyword>
<name>A0A840TJP8_9BACT</name>
<reference evidence="1 2" key="1">
    <citation type="submission" date="2020-08" db="EMBL/GenBank/DDBJ databases">
        <title>Genomic Encyclopedia of Type Strains, Phase IV (KMG-IV): sequencing the most valuable type-strain genomes for metagenomic binning, comparative biology and taxonomic classification.</title>
        <authorList>
            <person name="Goeker M."/>
        </authorList>
    </citation>
    <scope>NUCLEOTIDE SEQUENCE [LARGE SCALE GENOMIC DNA]</scope>
    <source>
        <strain evidence="1 2">DSM 105074</strain>
    </source>
</reference>
<dbReference type="RefSeq" id="WP_184174365.1">
    <property type="nucleotide sequence ID" value="NZ_JACHGF010000003.1"/>
</dbReference>
<accession>A0A840TJP8</accession>
<comment type="caution">
    <text evidence="1">The sequence shown here is derived from an EMBL/GenBank/DDBJ whole genome shotgun (WGS) entry which is preliminary data.</text>
</comment>
<dbReference type="EMBL" id="JACHGF010000003">
    <property type="protein sequence ID" value="MBB5284426.1"/>
    <property type="molecule type" value="Genomic_DNA"/>
</dbReference>
<evidence type="ECO:0000313" key="2">
    <source>
        <dbReference type="Proteomes" id="UP000557307"/>
    </source>
</evidence>
<evidence type="ECO:0000313" key="1">
    <source>
        <dbReference type="EMBL" id="MBB5284426.1"/>
    </source>
</evidence>
<protein>
    <submittedName>
        <fullName evidence="1">Uncharacterized protein</fullName>
    </submittedName>
</protein>
<gene>
    <name evidence="1" type="ORF">HNQ92_002569</name>
</gene>